<dbReference type="Pfam" id="PF05380">
    <property type="entry name" value="Peptidase_A17"/>
    <property type="match status" value="1"/>
</dbReference>
<feature type="compositionally biased region" description="Basic and acidic residues" evidence="1">
    <location>
        <begin position="163"/>
        <end position="172"/>
    </location>
</feature>
<feature type="compositionally biased region" description="Low complexity" evidence="1">
    <location>
        <begin position="330"/>
        <end position="345"/>
    </location>
</feature>
<protein>
    <submittedName>
        <fullName evidence="2">Filamentous hemagglutinin</fullName>
    </submittedName>
</protein>
<feature type="compositionally biased region" description="Pro residues" evidence="1">
    <location>
        <begin position="362"/>
        <end position="382"/>
    </location>
</feature>
<dbReference type="InterPro" id="IPR008042">
    <property type="entry name" value="Retrotrans_Pao"/>
</dbReference>
<accession>A0ABQ8LDD0</accession>
<name>A0ABQ8LDD0_LABRO</name>
<organism evidence="2 3">
    <name type="scientific">Labeo rohita</name>
    <name type="common">Indian major carp</name>
    <name type="synonym">Cyprinus rohita</name>
    <dbReference type="NCBI Taxonomy" id="84645"/>
    <lineage>
        <taxon>Eukaryota</taxon>
        <taxon>Metazoa</taxon>
        <taxon>Chordata</taxon>
        <taxon>Craniata</taxon>
        <taxon>Vertebrata</taxon>
        <taxon>Euteleostomi</taxon>
        <taxon>Actinopterygii</taxon>
        <taxon>Neopterygii</taxon>
        <taxon>Teleostei</taxon>
        <taxon>Ostariophysi</taxon>
        <taxon>Cypriniformes</taxon>
        <taxon>Cyprinidae</taxon>
        <taxon>Labeoninae</taxon>
        <taxon>Labeonini</taxon>
        <taxon>Labeo</taxon>
    </lineage>
</organism>
<sequence>MASLLRPEFILLRLKQGDLPLEGYTIMFQLVAHTTSYPDDALCAFYNASLNASCRAPLSEDGPRADFAAFVEWTLARNKPSFPACSLESLASATPDPEPSQPPPRHAEHEPEPTADGSHATSATQEPSPIGATERAIATELEEFASDQVREPATEPATVGVPDGREGAEDSTAHCTTTEGEQRLDLGQIFLEQNLTNVFEDIYEDMPALLPPSKLPDCLDFPPTLPLLFLRPPSRHRCLLAAHLLTLSPPSVRWVRRRSASLHRCHGWRIPHLRLQPLSPGLHLGPPTLRLHPVSQLPHLHCRPSVHQLHRAPSSLRLRPGQSSPPPSPLDSTPPAAPRRSVPPALWTSSLPRAQPRSSVAPAPPRTSGSPPPPRSPEPWALPGPSGSSGSSRIIGSPSPPRALPPPAPPPSVGPMESLAFPPPWLLPPSAPPWGSIMAAVWVSLGSSCSSPLLSPPWLLPPSSPPWNIPSSPWTPSFALLPGVRPPPKPPPKTLYILLSLFVSAPSGRGSALVSTDTGSHTGASTKDCTLAIVPVKVKLKNGNKAVQTYAFLDPGSSATFCTEQLMTELNAPGQKLPNNMRIAQQRAQHLLKKFRKNLSFYKEYKDFMDEVLKKGYAKIIPPNELEVELGKVWYLPHHRVYHPRKGKLRVVFDCAATFGGTHLDSVKARLPSCQILKVCSTSCATFALLKTADDNQMDYPADVISTIRQNFYVDDCLKSVSTEKQAVALYRQLTEVCAKGGFRLNKWISYNRTLLSAIPEENRAKGVNQLDLSRDQLPMERALGVQWNVESDTFNFSIEIKPHSVTRRGILSIVSSLYDPLGFVAPVILPARQILQQLCKQKLGWDETIPLHMSQSWQRWLDDLSLSNT</sequence>
<feature type="compositionally biased region" description="Pro residues" evidence="1">
    <location>
        <begin position="398"/>
        <end position="412"/>
    </location>
</feature>
<comment type="caution">
    <text evidence="2">The sequence shown here is derived from an EMBL/GenBank/DDBJ whole genome shotgun (WGS) entry which is preliminary data.</text>
</comment>
<gene>
    <name evidence="2" type="ORF">H4Q32_027027</name>
</gene>
<dbReference type="PANTHER" id="PTHR47331:SF3">
    <property type="match status" value="1"/>
</dbReference>
<feature type="compositionally biased region" description="Polar residues" evidence="1">
    <location>
        <begin position="347"/>
        <end position="358"/>
    </location>
</feature>
<dbReference type="Proteomes" id="UP000830375">
    <property type="component" value="Unassembled WGS sequence"/>
</dbReference>
<dbReference type="EMBL" id="JACTAM010000193">
    <property type="protein sequence ID" value="KAI2647696.1"/>
    <property type="molecule type" value="Genomic_DNA"/>
</dbReference>
<evidence type="ECO:0000256" key="1">
    <source>
        <dbReference type="SAM" id="MobiDB-lite"/>
    </source>
</evidence>
<proteinExistence type="predicted"/>
<evidence type="ECO:0000313" key="2">
    <source>
        <dbReference type="EMBL" id="KAI2647696.1"/>
    </source>
</evidence>
<dbReference type="PANTHER" id="PTHR47331">
    <property type="entry name" value="PHD-TYPE DOMAIN-CONTAINING PROTEIN"/>
    <property type="match status" value="1"/>
</dbReference>
<feature type="region of interest" description="Disordered" evidence="1">
    <location>
        <begin position="316"/>
        <end position="412"/>
    </location>
</feature>
<feature type="compositionally biased region" description="Low complexity" evidence="1">
    <location>
        <begin position="383"/>
        <end position="397"/>
    </location>
</feature>
<feature type="region of interest" description="Disordered" evidence="1">
    <location>
        <begin position="89"/>
        <end position="130"/>
    </location>
</feature>
<feature type="region of interest" description="Disordered" evidence="1">
    <location>
        <begin position="144"/>
        <end position="180"/>
    </location>
</feature>
<evidence type="ECO:0000313" key="3">
    <source>
        <dbReference type="Proteomes" id="UP000830375"/>
    </source>
</evidence>
<reference evidence="2 3" key="1">
    <citation type="submission" date="2022-01" db="EMBL/GenBank/DDBJ databases">
        <title>A high-quality chromosome-level genome assembly of rohu carp, Labeo rohita.</title>
        <authorList>
            <person name="Arick M.A. II"/>
            <person name="Hsu C.-Y."/>
            <person name="Magbanua Z."/>
            <person name="Pechanova O."/>
            <person name="Grover C."/>
            <person name="Miller E."/>
            <person name="Thrash A."/>
            <person name="Ezzel L."/>
            <person name="Alam S."/>
            <person name="Benzie J."/>
            <person name="Hamilton M."/>
            <person name="Karsi A."/>
            <person name="Lawrence M.L."/>
            <person name="Peterson D.G."/>
        </authorList>
    </citation>
    <scope>NUCLEOTIDE SEQUENCE [LARGE SCALE GENOMIC DNA]</scope>
    <source>
        <strain evidence="3">BAU-BD-2019</strain>
        <tissue evidence="2">Blood</tissue>
    </source>
</reference>
<keyword evidence="3" id="KW-1185">Reference proteome</keyword>